<dbReference type="OrthoDB" id="2351076at2"/>
<feature type="region of interest" description="Disordered" evidence="1">
    <location>
        <begin position="730"/>
        <end position="757"/>
    </location>
</feature>
<feature type="compositionally biased region" description="Basic and acidic residues" evidence="1">
    <location>
        <begin position="740"/>
        <end position="757"/>
    </location>
</feature>
<feature type="compositionally biased region" description="Polar residues" evidence="1">
    <location>
        <begin position="16"/>
        <end position="25"/>
    </location>
</feature>
<feature type="region of interest" description="Disordered" evidence="1">
    <location>
        <begin position="169"/>
        <end position="202"/>
    </location>
</feature>
<evidence type="ECO:0008006" key="4">
    <source>
        <dbReference type="Google" id="ProtNLM"/>
    </source>
</evidence>
<reference evidence="2 3" key="1">
    <citation type="submission" date="2018-03" db="EMBL/GenBank/DDBJ databases">
        <title>Bacillus urumqiensis sp. nov., a moderately haloalkaliphilic bacterium isolated from a salt lake.</title>
        <authorList>
            <person name="Zhao B."/>
            <person name="Liao Z."/>
        </authorList>
    </citation>
    <scope>NUCLEOTIDE SEQUENCE [LARGE SCALE GENOMIC DNA]</scope>
    <source>
        <strain evidence="2 3">BZ-SZ-XJ18</strain>
    </source>
</reference>
<feature type="region of interest" description="Disordered" evidence="1">
    <location>
        <begin position="78"/>
        <end position="102"/>
    </location>
</feature>
<name>A0A2P6MKE0_ALKUR</name>
<evidence type="ECO:0000313" key="3">
    <source>
        <dbReference type="Proteomes" id="UP000243650"/>
    </source>
</evidence>
<dbReference type="RefSeq" id="WP_105957774.1">
    <property type="nucleotide sequence ID" value="NZ_PVNS01000002.1"/>
</dbReference>
<organism evidence="2 3">
    <name type="scientific">Alkalicoccus urumqiensis</name>
    <name type="common">Bacillus urumqiensis</name>
    <dbReference type="NCBI Taxonomy" id="1548213"/>
    <lineage>
        <taxon>Bacteria</taxon>
        <taxon>Bacillati</taxon>
        <taxon>Bacillota</taxon>
        <taxon>Bacilli</taxon>
        <taxon>Bacillales</taxon>
        <taxon>Bacillaceae</taxon>
        <taxon>Alkalicoccus</taxon>
    </lineage>
</organism>
<protein>
    <recommendedName>
        <fullName evidence="4">Flagellar hook-length control protein-like C-terminal domain-containing protein</fullName>
    </recommendedName>
</protein>
<proteinExistence type="predicted"/>
<comment type="caution">
    <text evidence="2">The sequence shown here is derived from an EMBL/GenBank/DDBJ whole genome shotgun (WGS) entry which is preliminary data.</text>
</comment>
<dbReference type="EMBL" id="PVNS01000002">
    <property type="protein sequence ID" value="PRO66738.1"/>
    <property type="molecule type" value="Genomic_DNA"/>
</dbReference>
<evidence type="ECO:0000313" key="2">
    <source>
        <dbReference type="EMBL" id="PRO66738.1"/>
    </source>
</evidence>
<dbReference type="AlphaFoldDB" id="A0A2P6MKE0"/>
<feature type="region of interest" description="Disordered" evidence="1">
    <location>
        <begin position="1"/>
        <end position="25"/>
    </location>
</feature>
<dbReference type="Proteomes" id="UP000243650">
    <property type="component" value="Unassembled WGS sequence"/>
</dbReference>
<accession>A0A2P6MKE0</accession>
<keyword evidence="3" id="KW-1185">Reference proteome</keyword>
<evidence type="ECO:0000256" key="1">
    <source>
        <dbReference type="SAM" id="MobiDB-lite"/>
    </source>
</evidence>
<feature type="compositionally biased region" description="Polar residues" evidence="1">
    <location>
        <begin position="81"/>
        <end position="102"/>
    </location>
</feature>
<sequence>MEIQPQISQPAPGRQQPGNVKTGDNVQAVIKEKVSGREAVVEIRGKEQKAVFENGVPDKTRVQVEVTEKKDGVLHVRETQQTKQTPESGAQQRLSQLGVSNPSESTIKAAEAFMKNGVPMDRESAQALDRFMKEGEGTRQSRMETALVAAEKKLTPGQRQLEQIHLARSGAPLRDALPQTGRQSSGQEAREALFKSSEQSFPPEVRRAVQQLAQAMETGSGVRRAVQQLQEAAGKYAAKDQQTEVQQLLKQMLTSQASGGKAAAAETLRAFLSEKPQEAPPVQEGRQLSAGRALQQAAAAPDLQTALVKLEAEAVKSGSSRELVEALGRAREMTAPLLESGRELKAREAAAQILERVPDNPRAQAQIPASLKQELEAFVRQQMPSSENAPQRLILVTEVTETLARSADTFKQFQREQVQHLSRTEQILQSSTQQAKQAQPLLETSIRQLQQAVTKSDWLLYADMKQERTVMKASAMLTEAKTLASQGKGTEAANIVREVKQTLSAIQFQPSNKRIHHAASLTQTAQDKAAPVQTQAAQRMEEASRMITKNDHSARQVLEGMRMLGLTRESDIAQQLASGKVPAENQMKDVKSLLMQAARQADDDSRQPLQQLLSQLQGQQLVNRNESQHPTHHFQLPMQLKDQDADLHVYVQSREAEGGMDWENMQLYFHISTPSMGDVGINLQIANREIGVTLKNDNPAFAGKAEPLAEKYIGNLEEIGYKIKSIRTGQLSESPQLEKPAPDAEKPVSEKGFDFKI</sequence>
<gene>
    <name evidence="2" type="ORF">C6I21_02080</name>
</gene>